<accession>A0ABT0NCP3</accession>
<evidence type="ECO:0000256" key="1">
    <source>
        <dbReference type="ARBA" id="ARBA00023125"/>
    </source>
</evidence>
<evidence type="ECO:0000313" key="4">
    <source>
        <dbReference type="EMBL" id="MCL2916229.1"/>
    </source>
</evidence>
<dbReference type="SUPFAM" id="SSF46689">
    <property type="entry name" value="Homeodomain-like"/>
    <property type="match status" value="1"/>
</dbReference>
<feature type="domain" description="HTH tetR-type" evidence="3">
    <location>
        <begin position="10"/>
        <end position="70"/>
    </location>
</feature>
<dbReference type="RefSeq" id="WP_249250787.1">
    <property type="nucleotide sequence ID" value="NZ_JAKIKT010000012.1"/>
</dbReference>
<evidence type="ECO:0000256" key="2">
    <source>
        <dbReference type="PROSITE-ProRule" id="PRU00335"/>
    </source>
</evidence>
<name>A0ABT0NCP3_9GAMM</name>
<dbReference type="Proteomes" id="UP001202831">
    <property type="component" value="Unassembled WGS sequence"/>
</dbReference>
<gene>
    <name evidence="4" type="ORF">L2725_21060</name>
</gene>
<dbReference type="InterPro" id="IPR009057">
    <property type="entry name" value="Homeodomain-like_sf"/>
</dbReference>
<dbReference type="InterPro" id="IPR001647">
    <property type="entry name" value="HTH_TetR"/>
</dbReference>
<dbReference type="EMBL" id="JAKIKT010000012">
    <property type="protein sequence ID" value="MCL2916229.1"/>
    <property type="molecule type" value="Genomic_DNA"/>
</dbReference>
<keyword evidence="1 2" id="KW-0238">DNA-binding</keyword>
<organism evidence="4 5">
    <name type="scientific">Shewanella corallii</name>
    <dbReference type="NCBI Taxonomy" id="560080"/>
    <lineage>
        <taxon>Bacteria</taxon>
        <taxon>Pseudomonadati</taxon>
        <taxon>Pseudomonadota</taxon>
        <taxon>Gammaproteobacteria</taxon>
        <taxon>Alteromonadales</taxon>
        <taxon>Shewanellaceae</taxon>
        <taxon>Shewanella</taxon>
    </lineage>
</organism>
<proteinExistence type="predicted"/>
<dbReference type="PRINTS" id="PR00455">
    <property type="entry name" value="HTHTETR"/>
</dbReference>
<reference evidence="4 5" key="1">
    <citation type="submission" date="2022-01" db="EMBL/GenBank/DDBJ databases">
        <title>Whole genome-based taxonomy of the Shewanellaceae.</title>
        <authorList>
            <person name="Martin-Rodriguez A.J."/>
        </authorList>
    </citation>
    <scope>NUCLEOTIDE SEQUENCE [LARGE SCALE GENOMIC DNA]</scope>
    <source>
        <strain evidence="4 5">DSM 21332</strain>
    </source>
</reference>
<protein>
    <submittedName>
        <fullName evidence="4">TetR/AcrR family transcriptional regulator</fullName>
    </submittedName>
</protein>
<evidence type="ECO:0000259" key="3">
    <source>
        <dbReference type="PROSITE" id="PS50977"/>
    </source>
</evidence>
<evidence type="ECO:0000313" key="5">
    <source>
        <dbReference type="Proteomes" id="UP001202831"/>
    </source>
</evidence>
<comment type="caution">
    <text evidence="4">The sequence shown here is derived from an EMBL/GenBank/DDBJ whole genome shotgun (WGS) entry which is preliminary data.</text>
</comment>
<dbReference type="Pfam" id="PF00440">
    <property type="entry name" value="TetR_N"/>
    <property type="match status" value="1"/>
</dbReference>
<keyword evidence="5" id="KW-1185">Reference proteome</keyword>
<dbReference type="Gene3D" id="1.10.357.10">
    <property type="entry name" value="Tetracycline Repressor, domain 2"/>
    <property type="match status" value="1"/>
</dbReference>
<feature type="DNA-binding region" description="H-T-H motif" evidence="2">
    <location>
        <begin position="33"/>
        <end position="52"/>
    </location>
</feature>
<dbReference type="PROSITE" id="PS50977">
    <property type="entry name" value="HTH_TETR_2"/>
    <property type="match status" value="1"/>
</dbReference>
<sequence length="263" mass="30045">MKCPSEPLTTLRCNQILDAAEYLIETQGIVSFKFSQLAKEVGCSTGTLYKFFEGKEDILVCLFMRNATSNNLPIFIAQNPELTAQEKALLPVLFTFETIKRSKSFFTLRSVSVNTMVWQLASADKIERFKKRINTFWTFIRSSLEEAVARGELQATPLQQSELAQGIAFYLTGSLTQFESQLINPEFLGDRRETCYRHLARLMAQYNWSLPLTREKFDALEYQTKVFFDKHYRAHMTCAACNQLAMVKPGETIGCTREQTGCS</sequence>